<gene>
    <name evidence="1" type="ORF">VV02_07840</name>
</gene>
<sequence>MHAASDLARIRLLHALILHGPQTGTDLGRRVVEARASIGYHLGMLHAVGHVAIEDGDGKSRNTVWRADMQDMTIPEDLGQDDDLVEAALRMERAFLRCRSEAQLDFAHERRSDPAWKNAASRDSLLWLTPEQADDIEQGYADMISEIRDTPRKPGAVPALVTFAITPYQRT</sequence>
<dbReference type="InterPro" id="IPR036390">
    <property type="entry name" value="WH_DNA-bd_sf"/>
</dbReference>
<dbReference type="KEGG" id="lmoi:VV02_07840"/>
<keyword evidence="2" id="KW-1185">Reference proteome</keyword>
<dbReference type="Proteomes" id="UP000066480">
    <property type="component" value="Chromosome"/>
</dbReference>
<evidence type="ECO:0000313" key="1">
    <source>
        <dbReference type="EMBL" id="AKU15789.1"/>
    </source>
</evidence>
<organism evidence="1 2">
    <name type="scientific">Luteipulveratus mongoliensis</name>
    <dbReference type="NCBI Taxonomy" id="571913"/>
    <lineage>
        <taxon>Bacteria</taxon>
        <taxon>Bacillati</taxon>
        <taxon>Actinomycetota</taxon>
        <taxon>Actinomycetes</taxon>
        <taxon>Micrococcales</taxon>
        <taxon>Dermacoccaceae</taxon>
        <taxon>Luteipulveratus</taxon>
    </lineage>
</organism>
<evidence type="ECO:0000313" key="2">
    <source>
        <dbReference type="Proteomes" id="UP000066480"/>
    </source>
</evidence>
<protein>
    <recommendedName>
        <fullName evidence="3">HTH arsR-type domain-containing protein</fullName>
    </recommendedName>
</protein>
<proteinExistence type="predicted"/>
<dbReference type="AlphaFoldDB" id="A0A0K1JGF9"/>
<name>A0A0K1JGF9_9MICO</name>
<dbReference type="EMBL" id="CP011112">
    <property type="protein sequence ID" value="AKU15789.1"/>
    <property type="molecule type" value="Genomic_DNA"/>
</dbReference>
<reference evidence="1 2" key="1">
    <citation type="submission" date="2015-03" db="EMBL/GenBank/DDBJ databases">
        <title>Luteipulveratus halotolerans sp. nov., a novel actinobacterium (Dermacoccaceae) from Sarawak, Malaysia.</title>
        <authorList>
            <person name="Juboi H."/>
            <person name="Basik A."/>
            <person name="Shamsul S.S."/>
            <person name="Arnold P."/>
            <person name="Schmitt E.K."/>
            <person name="Sanglier J.-J."/>
            <person name="Yeo T."/>
        </authorList>
    </citation>
    <scope>NUCLEOTIDE SEQUENCE [LARGE SCALE GENOMIC DNA]</scope>
    <source>
        <strain evidence="1 2">MN07-A0370</strain>
    </source>
</reference>
<accession>A0A0K1JGF9</accession>
<dbReference type="Gene3D" id="1.10.10.10">
    <property type="entry name" value="Winged helix-like DNA-binding domain superfamily/Winged helix DNA-binding domain"/>
    <property type="match status" value="1"/>
</dbReference>
<dbReference type="InterPro" id="IPR036388">
    <property type="entry name" value="WH-like_DNA-bd_sf"/>
</dbReference>
<evidence type="ECO:0008006" key="3">
    <source>
        <dbReference type="Google" id="ProtNLM"/>
    </source>
</evidence>
<dbReference type="SUPFAM" id="SSF46785">
    <property type="entry name" value="Winged helix' DNA-binding domain"/>
    <property type="match status" value="1"/>
</dbReference>